<gene>
    <name evidence="2" type="ORF">ACFSXZ_35525</name>
</gene>
<evidence type="ECO:0000313" key="3">
    <source>
        <dbReference type="Proteomes" id="UP001597417"/>
    </source>
</evidence>
<evidence type="ECO:0000256" key="1">
    <source>
        <dbReference type="SAM" id="MobiDB-lite"/>
    </source>
</evidence>
<comment type="caution">
    <text evidence="2">The sequence shown here is derived from an EMBL/GenBank/DDBJ whole genome shotgun (WGS) entry which is preliminary data.</text>
</comment>
<dbReference type="EMBL" id="JBHUKR010000022">
    <property type="protein sequence ID" value="MFD2421656.1"/>
    <property type="molecule type" value="Genomic_DNA"/>
</dbReference>
<dbReference type="RefSeq" id="WP_378270359.1">
    <property type="nucleotide sequence ID" value="NZ_JBHUKR010000022.1"/>
</dbReference>
<dbReference type="Proteomes" id="UP001597417">
    <property type="component" value="Unassembled WGS sequence"/>
</dbReference>
<reference evidence="3" key="1">
    <citation type="journal article" date="2019" name="Int. J. Syst. Evol. Microbiol.">
        <title>The Global Catalogue of Microorganisms (GCM) 10K type strain sequencing project: providing services to taxonomists for standard genome sequencing and annotation.</title>
        <authorList>
            <consortium name="The Broad Institute Genomics Platform"/>
            <consortium name="The Broad Institute Genome Sequencing Center for Infectious Disease"/>
            <person name="Wu L."/>
            <person name="Ma J."/>
        </authorList>
    </citation>
    <scope>NUCLEOTIDE SEQUENCE [LARGE SCALE GENOMIC DNA]</scope>
    <source>
        <strain evidence="3">CGMCC 4.7645</strain>
    </source>
</reference>
<sequence length="117" mass="13230">MGNYNYRELPPELDEFRDKIFIAAEVINGTNQVKIGFHSGPGDDAEMVYHFMDARQFEALAETIYLAAADARWARFTANRPDPEPRPGQSPRPPEVTRGEVHRQGRDQGERPDQAGC</sequence>
<keyword evidence="3" id="KW-1185">Reference proteome</keyword>
<organism evidence="2 3">
    <name type="scientific">Amycolatopsis pigmentata</name>
    <dbReference type="NCBI Taxonomy" id="450801"/>
    <lineage>
        <taxon>Bacteria</taxon>
        <taxon>Bacillati</taxon>
        <taxon>Actinomycetota</taxon>
        <taxon>Actinomycetes</taxon>
        <taxon>Pseudonocardiales</taxon>
        <taxon>Pseudonocardiaceae</taxon>
        <taxon>Amycolatopsis</taxon>
    </lineage>
</organism>
<protein>
    <submittedName>
        <fullName evidence="2">Uncharacterized protein</fullName>
    </submittedName>
</protein>
<feature type="compositionally biased region" description="Basic and acidic residues" evidence="1">
    <location>
        <begin position="95"/>
        <end position="117"/>
    </location>
</feature>
<accession>A0ABW5G9T6</accession>
<feature type="region of interest" description="Disordered" evidence="1">
    <location>
        <begin position="77"/>
        <end position="117"/>
    </location>
</feature>
<proteinExistence type="predicted"/>
<name>A0ABW5G9T6_9PSEU</name>
<evidence type="ECO:0000313" key="2">
    <source>
        <dbReference type="EMBL" id="MFD2421656.1"/>
    </source>
</evidence>